<reference evidence="1" key="1">
    <citation type="journal article" date="2020" name="Nature">
        <title>Giant virus diversity and host interactions through global metagenomics.</title>
        <authorList>
            <person name="Schulz F."/>
            <person name="Roux S."/>
            <person name="Paez-Espino D."/>
            <person name="Jungbluth S."/>
            <person name="Walsh D.A."/>
            <person name="Denef V.J."/>
            <person name="McMahon K.D."/>
            <person name="Konstantinidis K.T."/>
            <person name="Eloe-Fadrosh E.A."/>
            <person name="Kyrpides N.C."/>
            <person name="Woyke T."/>
        </authorList>
    </citation>
    <scope>NUCLEOTIDE SEQUENCE</scope>
    <source>
        <strain evidence="1">GVMAG-M-3300009151-35</strain>
    </source>
</reference>
<proteinExistence type="predicted"/>
<dbReference type="AlphaFoldDB" id="A0A6C0EPW4"/>
<organism evidence="1">
    <name type="scientific">viral metagenome</name>
    <dbReference type="NCBI Taxonomy" id="1070528"/>
    <lineage>
        <taxon>unclassified sequences</taxon>
        <taxon>metagenomes</taxon>
        <taxon>organismal metagenomes</taxon>
    </lineage>
</organism>
<dbReference type="EMBL" id="MN738902">
    <property type="protein sequence ID" value="QHT30543.1"/>
    <property type="molecule type" value="Genomic_DNA"/>
</dbReference>
<protein>
    <submittedName>
        <fullName evidence="1">Uncharacterized protein</fullName>
    </submittedName>
</protein>
<accession>A0A6C0EPW4</accession>
<name>A0A6C0EPW4_9ZZZZ</name>
<evidence type="ECO:0000313" key="1">
    <source>
        <dbReference type="EMBL" id="QHT30543.1"/>
    </source>
</evidence>
<sequence length="126" mass="14432">MLKNNIYIYINMDKNNIEIKLINNNIDLNIINSIQLITFIMEEIELLKHLKGNEKKELVINILKEFINNNDNVFIKANNENIIIAITSLLNTNIALDIIDTIVSCADGAIKINNEIKSNCFCLNKK</sequence>